<evidence type="ECO:0000256" key="7">
    <source>
        <dbReference type="ARBA" id="ARBA00022989"/>
    </source>
</evidence>
<feature type="transmembrane region" description="Helical" evidence="9">
    <location>
        <begin position="234"/>
        <end position="255"/>
    </location>
</feature>
<dbReference type="PROSITE" id="PS50928">
    <property type="entry name" value="ABC_TM1"/>
    <property type="match status" value="1"/>
</dbReference>
<feature type="transmembrane region" description="Helical" evidence="9">
    <location>
        <begin position="145"/>
        <end position="164"/>
    </location>
</feature>
<sequence length="437" mass="48245">MGNFRKTVIGLNLKNHLKAVVMAILAFVALFLPYVNLGKEMANGERKALFATALRLMQISAGENTGAAGTFSWAYVFVFGAVVFTILAVVFAVVSVFKTNSVVMRIWQCFQALSVIFTGLLMFSTRSIMKASGMDGNFLNKDLSFGYWIMLIAAFLGLVFVMSVNKTNVGYIVLTVLGVIWLFPVLWIVLTAFRAEQGYYVGYFIPKGFTFDNFINLFTNNSVLPFARWWCNTLIVALCSCVINTLIVLMTSYVLSRTRFAGRKAFMNILMIIGMFPGFMSLIAVYNILKGLGLNQSLMALIVVGAAGAAMGYHVSKGFFDTIPKAIDEAAIIDGASRLQIFIHVTLPLAKSIIVYTVLGSFLGAWSDYIFPSMLFGDKQSSYTVAVGLYWLTDFKRIDTYYTQFAAGAVIVAVPIVVLFVWLQRFYVEGLSGSVKG</sequence>
<evidence type="ECO:0000313" key="11">
    <source>
        <dbReference type="EMBL" id="ADL33442.1"/>
    </source>
</evidence>
<comment type="similarity">
    <text evidence="2">Belongs to the binding-protein-dependent transport system permease family. MalFG subfamily.</text>
</comment>
<dbReference type="GO" id="GO:0042956">
    <property type="term" value="P:maltodextrin transmembrane transport"/>
    <property type="evidence" value="ECO:0007669"/>
    <property type="project" value="TreeGrafter"/>
</dbReference>
<dbReference type="PANTHER" id="PTHR32243">
    <property type="entry name" value="MALTOSE TRANSPORT SYSTEM PERMEASE-RELATED"/>
    <property type="match status" value="1"/>
</dbReference>
<dbReference type="InterPro" id="IPR035906">
    <property type="entry name" value="MetI-like_sf"/>
</dbReference>
<dbReference type="Pfam" id="PF00528">
    <property type="entry name" value="BPD_transp_1"/>
    <property type="match status" value="1"/>
</dbReference>
<dbReference type="HOGENOM" id="CLU_643572_0_0_9"/>
<dbReference type="KEGG" id="bpb:bpr_I0699"/>
<dbReference type="CDD" id="cd06261">
    <property type="entry name" value="TM_PBP2"/>
    <property type="match status" value="1"/>
</dbReference>
<dbReference type="InterPro" id="IPR000515">
    <property type="entry name" value="MetI-like"/>
</dbReference>
<dbReference type="AlphaFoldDB" id="E0S0W7"/>
<evidence type="ECO:0000259" key="10">
    <source>
        <dbReference type="PROSITE" id="PS50928"/>
    </source>
</evidence>
<dbReference type="EMBL" id="CP001810">
    <property type="protein sequence ID" value="ADL33442.1"/>
    <property type="molecule type" value="Genomic_DNA"/>
</dbReference>
<evidence type="ECO:0000313" key="12">
    <source>
        <dbReference type="Proteomes" id="UP000001299"/>
    </source>
</evidence>
<evidence type="ECO:0000256" key="8">
    <source>
        <dbReference type="ARBA" id="ARBA00023136"/>
    </source>
</evidence>
<feature type="transmembrane region" description="Helical" evidence="9">
    <location>
        <begin position="341"/>
        <end position="366"/>
    </location>
</feature>
<feature type="transmembrane region" description="Helical" evidence="9">
    <location>
        <begin position="106"/>
        <end position="125"/>
    </location>
</feature>
<feature type="domain" description="ABC transmembrane type-1" evidence="10">
    <location>
        <begin position="230"/>
        <end position="423"/>
    </location>
</feature>
<evidence type="ECO:0000256" key="6">
    <source>
        <dbReference type="ARBA" id="ARBA00022692"/>
    </source>
</evidence>
<keyword evidence="6 9" id="KW-0812">Transmembrane</keyword>
<keyword evidence="7 9" id="KW-1133">Transmembrane helix</keyword>
<dbReference type="SUPFAM" id="SSF161098">
    <property type="entry name" value="MetI-like"/>
    <property type="match status" value="1"/>
</dbReference>
<keyword evidence="12" id="KW-1185">Reference proteome</keyword>
<dbReference type="STRING" id="515622.bpr_I0699"/>
<protein>
    <submittedName>
        <fullName evidence="11">Sugar ABC transporter permease protein</fullName>
    </submittedName>
</protein>
<feature type="transmembrane region" description="Helical" evidence="9">
    <location>
        <begin position="171"/>
        <end position="193"/>
    </location>
</feature>
<dbReference type="Gene3D" id="1.10.3720.10">
    <property type="entry name" value="MetI-like"/>
    <property type="match status" value="1"/>
</dbReference>
<evidence type="ECO:0000256" key="2">
    <source>
        <dbReference type="ARBA" id="ARBA00009047"/>
    </source>
</evidence>
<dbReference type="PANTHER" id="PTHR32243:SF50">
    <property type="entry name" value="MALTOSE_MALTODEXTRIN TRANSPORT SYSTEM PERMEASE PROTEIN MALG"/>
    <property type="match status" value="1"/>
</dbReference>
<feature type="transmembrane region" description="Helical" evidence="9">
    <location>
        <begin position="73"/>
        <end position="94"/>
    </location>
</feature>
<keyword evidence="4" id="KW-1003">Cell membrane</keyword>
<evidence type="ECO:0000256" key="9">
    <source>
        <dbReference type="RuleBase" id="RU363032"/>
    </source>
</evidence>
<accession>E0S0W7</accession>
<comment type="subcellular location">
    <subcellularLocation>
        <location evidence="1 9">Cell membrane</location>
        <topology evidence="1 9">Multi-pass membrane protein</topology>
    </subcellularLocation>
</comment>
<evidence type="ECO:0000256" key="1">
    <source>
        <dbReference type="ARBA" id="ARBA00004651"/>
    </source>
</evidence>
<keyword evidence="3 9" id="KW-0813">Transport</keyword>
<keyword evidence="8 9" id="KW-0472">Membrane</keyword>
<dbReference type="RefSeq" id="WP_013280098.1">
    <property type="nucleotide sequence ID" value="NC_014387.1"/>
</dbReference>
<feature type="transmembrane region" description="Helical" evidence="9">
    <location>
        <begin position="20"/>
        <end position="37"/>
    </location>
</feature>
<dbReference type="eggNOG" id="COG3833">
    <property type="taxonomic scope" value="Bacteria"/>
</dbReference>
<evidence type="ECO:0000256" key="4">
    <source>
        <dbReference type="ARBA" id="ARBA00022475"/>
    </source>
</evidence>
<feature type="transmembrane region" description="Helical" evidence="9">
    <location>
        <begin position="298"/>
        <end position="320"/>
    </location>
</feature>
<feature type="transmembrane region" description="Helical" evidence="9">
    <location>
        <begin position="267"/>
        <end position="286"/>
    </location>
</feature>
<evidence type="ECO:0000256" key="5">
    <source>
        <dbReference type="ARBA" id="ARBA00022597"/>
    </source>
</evidence>
<dbReference type="GO" id="GO:0015423">
    <property type="term" value="F:ABC-type maltose transporter activity"/>
    <property type="evidence" value="ECO:0007669"/>
    <property type="project" value="TreeGrafter"/>
</dbReference>
<name>E0S0W7_BUTPB</name>
<gene>
    <name evidence="11" type="ordered locus">bpr_I0699</name>
</gene>
<dbReference type="GO" id="GO:0005886">
    <property type="term" value="C:plasma membrane"/>
    <property type="evidence" value="ECO:0007669"/>
    <property type="project" value="UniProtKB-SubCell"/>
</dbReference>
<evidence type="ECO:0000256" key="3">
    <source>
        <dbReference type="ARBA" id="ARBA00022448"/>
    </source>
</evidence>
<proteinExistence type="inferred from homology"/>
<dbReference type="InterPro" id="IPR050901">
    <property type="entry name" value="BP-dep_ABC_trans_perm"/>
</dbReference>
<organism evidence="11 12">
    <name type="scientific">Butyrivibrio proteoclasticus (strain ATCC 51982 / DSM 14932 / B316)</name>
    <name type="common">Clostridium proteoclasticum</name>
    <dbReference type="NCBI Taxonomy" id="515622"/>
    <lineage>
        <taxon>Bacteria</taxon>
        <taxon>Bacillati</taxon>
        <taxon>Bacillota</taxon>
        <taxon>Clostridia</taxon>
        <taxon>Lachnospirales</taxon>
        <taxon>Lachnospiraceae</taxon>
        <taxon>Butyrivibrio</taxon>
    </lineage>
</organism>
<keyword evidence="5" id="KW-0762">Sugar transport</keyword>
<feature type="transmembrane region" description="Helical" evidence="9">
    <location>
        <begin position="401"/>
        <end position="423"/>
    </location>
</feature>
<reference evidence="11 12" key="1">
    <citation type="journal article" date="2010" name="PLoS ONE">
        <title>The glycobiome of the rumen bacterium Butyrivibrio proteoclasticus B316(T) highlights adaptation to a polysaccharide-rich environment.</title>
        <authorList>
            <person name="Kelly W.J."/>
            <person name="Leahy S.C."/>
            <person name="Altermann E."/>
            <person name="Yeoman C.J."/>
            <person name="Dunne J.C."/>
            <person name="Kong Z."/>
            <person name="Pacheco D.M."/>
            <person name="Li D."/>
            <person name="Noel S.J."/>
            <person name="Moon C.D."/>
            <person name="Cookson A.L."/>
            <person name="Attwood G.T."/>
        </authorList>
    </citation>
    <scope>NUCLEOTIDE SEQUENCE [LARGE SCALE GENOMIC DNA]</scope>
    <source>
        <strain evidence="12">ATCC 51982 / DSM 14932 / B316</strain>
    </source>
</reference>
<dbReference type="Proteomes" id="UP000001299">
    <property type="component" value="Chromosome 1"/>
</dbReference>